<dbReference type="AlphaFoldDB" id="A0AAE6YLT1"/>
<evidence type="ECO:0008006" key="3">
    <source>
        <dbReference type="Google" id="ProtNLM"/>
    </source>
</evidence>
<evidence type="ECO:0000313" key="1">
    <source>
        <dbReference type="EMBL" id="QIW57883.1"/>
    </source>
</evidence>
<name>A0AAE6YLT1_9LACT</name>
<accession>A0AAE6YLT1</accession>
<protein>
    <recommendedName>
        <fullName evidence="3">ArpU family transcriptional regulator</fullName>
    </recommendedName>
</protein>
<dbReference type="EMBL" id="CP047628">
    <property type="protein sequence ID" value="QIW57883.1"/>
    <property type="molecule type" value="Genomic_DNA"/>
</dbReference>
<dbReference type="Proteomes" id="UP000501558">
    <property type="component" value="Chromosome"/>
</dbReference>
<keyword evidence="2" id="KW-1185">Reference proteome</keyword>
<reference evidence="1 2" key="1">
    <citation type="submission" date="2019-12" db="EMBL/GenBank/DDBJ databases">
        <title>Whole genome sequences of Lactococcus raffinolactis strains isolated from sewage.</title>
        <authorList>
            <person name="Ybazeta G."/>
            <person name="Ross M."/>
            <person name="Brabant-Kirwan D."/>
            <person name="Saleh M."/>
            <person name="Dillon J.A."/>
            <person name="Splinter K."/>
            <person name="Nokhbeh R."/>
        </authorList>
    </citation>
    <scope>NUCLEOTIDE SEQUENCE [LARGE SCALE GENOMIC DNA]</scope>
    <source>
        <strain evidence="1 2">Lr_19_14</strain>
    </source>
</reference>
<gene>
    <name evidence="1" type="ORF">GU334_02635</name>
</gene>
<organism evidence="1 2">
    <name type="scientific">Pseudolactococcus raffinolactis</name>
    <dbReference type="NCBI Taxonomy" id="1366"/>
    <lineage>
        <taxon>Bacteria</taxon>
        <taxon>Bacillati</taxon>
        <taxon>Bacillota</taxon>
        <taxon>Bacilli</taxon>
        <taxon>Lactobacillales</taxon>
        <taxon>Streptococcaceae</taxon>
        <taxon>Pseudolactococcus</taxon>
    </lineage>
</organism>
<proteinExistence type="predicted"/>
<dbReference type="RefSeq" id="WP_167841098.1">
    <property type="nucleotide sequence ID" value="NZ_CP047628.1"/>
</dbReference>
<evidence type="ECO:0000313" key="2">
    <source>
        <dbReference type="Proteomes" id="UP000501558"/>
    </source>
</evidence>
<sequence length="135" mass="15696">MDLGLLYTEEQVKAAISESREILKSYRRLRVIKRLKFPYYKSPIITDMPRGGNGKIDAELDKYIEVVSRIDHIERCVARCELTQSIILQRKFLDATEYSQPKLAQLSGYSSSRYNDYLRSGYLQFLAAYKIVKTS</sequence>